<proteinExistence type="predicted"/>
<gene>
    <name evidence="3" type="ORF">DBRI00130_LOCUS43485</name>
</gene>
<dbReference type="AlphaFoldDB" id="A0A7S4WJK2"/>
<name>A0A7S4WJK2_9STRA</name>
<protein>
    <submittedName>
        <fullName evidence="3">Uncharacterized protein</fullName>
    </submittedName>
</protein>
<keyword evidence="2" id="KW-1133">Transmembrane helix</keyword>
<feature type="region of interest" description="Disordered" evidence="1">
    <location>
        <begin position="1"/>
        <end position="25"/>
    </location>
</feature>
<dbReference type="EMBL" id="HBNS01060402">
    <property type="protein sequence ID" value="CAE4667350.1"/>
    <property type="molecule type" value="Transcribed_RNA"/>
</dbReference>
<evidence type="ECO:0000313" key="3">
    <source>
        <dbReference type="EMBL" id="CAE4667350.1"/>
    </source>
</evidence>
<sequence>MILRPWEEELDENEDQSYDIDENDSNTPLVVYTTHPLSPSDWRESVDSNSNSSHEWWMMDFDIAAFGESPTIEGAGPRLISILLLLFRLIGVDSINTPDTESCGVEEVDDMMMLRHDRMDAVCVSTAFIWFLGAYFQFSLGSDYGGTLMKSSCTFFFFSSIYVIWMDSKEHLLSMQ</sequence>
<feature type="compositionally biased region" description="Acidic residues" evidence="1">
    <location>
        <begin position="8"/>
        <end position="24"/>
    </location>
</feature>
<keyword evidence="2" id="KW-0472">Membrane</keyword>
<reference evidence="3" key="1">
    <citation type="submission" date="2021-01" db="EMBL/GenBank/DDBJ databases">
        <authorList>
            <person name="Corre E."/>
            <person name="Pelletier E."/>
            <person name="Niang G."/>
            <person name="Scheremetjew M."/>
            <person name="Finn R."/>
            <person name="Kale V."/>
            <person name="Holt S."/>
            <person name="Cochrane G."/>
            <person name="Meng A."/>
            <person name="Brown T."/>
            <person name="Cohen L."/>
        </authorList>
    </citation>
    <scope>NUCLEOTIDE SEQUENCE</scope>
    <source>
        <strain evidence="3">GSO104</strain>
    </source>
</reference>
<feature type="transmembrane region" description="Helical" evidence="2">
    <location>
        <begin position="144"/>
        <end position="165"/>
    </location>
</feature>
<accession>A0A7S4WJK2</accession>
<feature type="transmembrane region" description="Helical" evidence="2">
    <location>
        <begin position="121"/>
        <end position="138"/>
    </location>
</feature>
<evidence type="ECO:0000256" key="1">
    <source>
        <dbReference type="SAM" id="MobiDB-lite"/>
    </source>
</evidence>
<keyword evidence="2" id="KW-0812">Transmembrane</keyword>
<evidence type="ECO:0000256" key="2">
    <source>
        <dbReference type="SAM" id="Phobius"/>
    </source>
</evidence>
<organism evidence="3">
    <name type="scientific">Ditylum brightwellii</name>
    <dbReference type="NCBI Taxonomy" id="49249"/>
    <lineage>
        <taxon>Eukaryota</taxon>
        <taxon>Sar</taxon>
        <taxon>Stramenopiles</taxon>
        <taxon>Ochrophyta</taxon>
        <taxon>Bacillariophyta</taxon>
        <taxon>Mediophyceae</taxon>
        <taxon>Lithodesmiophycidae</taxon>
        <taxon>Lithodesmiales</taxon>
        <taxon>Lithodesmiaceae</taxon>
        <taxon>Ditylum</taxon>
    </lineage>
</organism>